<dbReference type="InterPro" id="IPR012337">
    <property type="entry name" value="RNaseH-like_sf"/>
</dbReference>
<proteinExistence type="predicted"/>
<organism evidence="1 2">
    <name type="scientific">Araneus ventricosus</name>
    <name type="common">Orbweaver spider</name>
    <name type="synonym">Epeira ventricosa</name>
    <dbReference type="NCBI Taxonomy" id="182803"/>
    <lineage>
        <taxon>Eukaryota</taxon>
        <taxon>Metazoa</taxon>
        <taxon>Ecdysozoa</taxon>
        <taxon>Arthropoda</taxon>
        <taxon>Chelicerata</taxon>
        <taxon>Arachnida</taxon>
        <taxon>Araneae</taxon>
        <taxon>Araneomorphae</taxon>
        <taxon>Entelegynae</taxon>
        <taxon>Araneoidea</taxon>
        <taxon>Araneidae</taxon>
        <taxon>Araneus</taxon>
    </lineage>
</organism>
<sequence length="104" mass="11623">MAVSSFSTTSPIAQKIQPTLLSQPSVQLEWIKAQVCLKGNEAADSLAKQATSVRYLLQYPAPRSLLKIIIKNFSLLRRQEEWVNCLTGRNIHRILPKVSLAPAH</sequence>
<evidence type="ECO:0000313" key="1">
    <source>
        <dbReference type="EMBL" id="GBM54450.1"/>
    </source>
</evidence>
<dbReference type="SUPFAM" id="SSF53098">
    <property type="entry name" value="Ribonuclease H-like"/>
    <property type="match status" value="1"/>
</dbReference>
<keyword evidence="2" id="KW-1185">Reference proteome</keyword>
<name>A0A4Y2GLG3_ARAVE</name>
<dbReference type="Proteomes" id="UP000499080">
    <property type="component" value="Unassembled WGS sequence"/>
</dbReference>
<gene>
    <name evidence="1" type="ORF">AVEN_150606_1</name>
</gene>
<dbReference type="OrthoDB" id="6437277at2759"/>
<protein>
    <submittedName>
        <fullName evidence="1">Uncharacterized protein</fullName>
    </submittedName>
</protein>
<dbReference type="AlphaFoldDB" id="A0A4Y2GLG3"/>
<comment type="caution">
    <text evidence="1">The sequence shown here is derived from an EMBL/GenBank/DDBJ whole genome shotgun (WGS) entry which is preliminary data.</text>
</comment>
<dbReference type="EMBL" id="BGPR01001459">
    <property type="protein sequence ID" value="GBM54450.1"/>
    <property type="molecule type" value="Genomic_DNA"/>
</dbReference>
<reference evidence="1 2" key="1">
    <citation type="journal article" date="2019" name="Sci. Rep.">
        <title>Orb-weaving spider Araneus ventricosus genome elucidates the spidroin gene catalogue.</title>
        <authorList>
            <person name="Kono N."/>
            <person name="Nakamura H."/>
            <person name="Ohtoshi R."/>
            <person name="Moran D.A.P."/>
            <person name="Shinohara A."/>
            <person name="Yoshida Y."/>
            <person name="Fujiwara M."/>
            <person name="Mori M."/>
            <person name="Tomita M."/>
            <person name="Arakawa K."/>
        </authorList>
    </citation>
    <scope>NUCLEOTIDE SEQUENCE [LARGE SCALE GENOMIC DNA]</scope>
</reference>
<evidence type="ECO:0000313" key="2">
    <source>
        <dbReference type="Proteomes" id="UP000499080"/>
    </source>
</evidence>
<accession>A0A4Y2GLG3</accession>